<proteinExistence type="evidence at transcript level"/>
<reference evidence="1" key="8">
    <citation type="journal article" date="2005" name="Science">
        <title>Antisense Transcription in the Mammalian Transcriptome.</title>
        <authorList>
            <consortium name="RIKEN Genome Exploration Research Group and Genome Science Group (Genome Network Project Core Group) and the FANTOM Consortium"/>
        </authorList>
    </citation>
    <scope>NUCLEOTIDE SEQUENCE</scope>
    <source>
        <strain evidence="1">C57BL/6J</strain>
        <tissue evidence="1">Cerebellum</tissue>
    </source>
</reference>
<reference evidence="1" key="7">
    <citation type="journal article" date="2005" name="Science">
        <title>The Transcriptional Landscape of the Mammalian Genome.</title>
        <authorList>
            <consortium name="The FANTOM Consortium"/>
            <consortium name="Riken Genome Exploration Research Group and Genome Science Group (Genome Network Project Core Group)"/>
        </authorList>
    </citation>
    <scope>NUCLEOTIDE SEQUENCE</scope>
    <source>
        <strain evidence="1">C57BL/6J</strain>
        <tissue evidence="1">Cerebellum</tissue>
    </source>
</reference>
<name>Q3USA9_MOUSE</name>
<reference evidence="1" key="2">
    <citation type="journal article" date="2000" name="Genome Res.">
        <title>Normalization and subtraction of cap-trapper-selected cDNAs to prepare full-length cDNA libraries for rapid discovery of new genes.</title>
        <authorList>
            <person name="Carninci P."/>
            <person name="Shibata Y."/>
            <person name="Hayatsu N."/>
            <person name="Sugahara Y."/>
            <person name="Shibata K."/>
            <person name="Itoh M."/>
            <person name="Konno H."/>
            <person name="Okazaki Y."/>
            <person name="Muramatsu M."/>
            <person name="Hayashizaki Y."/>
        </authorList>
    </citation>
    <scope>NUCLEOTIDE SEQUENCE</scope>
    <source>
        <strain evidence="1">C57BL/6J</strain>
        <tissue evidence="1">Cerebellum</tissue>
    </source>
</reference>
<dbReference type="AGR" id="MGI:5012151"/>
<accession>Q3USA9</accession>
<protein>
    <submittedName>
        <fullName evidence="1">Uncharacterized protein</fullName>
    </submittedName>
</protein>
<reference evidence="1" key="1">
    <citation type="journal article" date="1999" name="Methods Enzymol.">
        <title>High-efficiency full-length cDNA cloning.</title>
        <authorList>
            <person name="Carninci P."/>
            <person name="Hayashizaki Y."/>
        </authorList>
    </citation>
    <scope>NUCLEOTIDE SEQUENCE</scope>
    <source>
        <strain evidence="1">C57BL/6J</strain>
        <tissue evidence="1">Cerebellum</tissue>
    </source>
</reference>
<dbReference type="MGI" id="MGI:5012151">
    <property type="gene designation" value="Gm19966"/>
</dbReference>
<reference evidence="1" key="6">
    <citation type="submission" date="2004-03" db="EMBL/GenBank/DDBJ databases">
        <authorList>
            <person name="Arakawa T."/>
            <person name="Carninci P."/>
            <person name="Fukuda S."/>
            <person name="Hashizume W."/>
            <person name="Hayashida K."/>
            <person name="Hori F."/>
            <person name="Iida J."/>
            <person name="Imamura K."/>
            <person name="Imotani K."/>
            <person name="Itoh M."/>
            <person name="Kanagawa S."/>
            <person name="Kawai J."/>
            <person name="Kojima M."/>
            <person name="Konno H."/>
            <person name="Murata M."/>
            <person name="Nakamura M."/>
            <person name="Ninomiya N."/>
            <person name="Nishiyori H."/>
            <person name="Nomura K."/>
            <person name="Ohno M."/>
            <person name="Sakazume N."/>
            <person name="Sano H."/>
            <person name="Sasaki D."/>
            <person name="Shibata K."/>
            <person name="Shiraki T."/>
            <person name="Tagami M."/>
            <person name="Tagami Y."/>
            <person name="Waki K."/>
            <person name="Watahiki A."/>
            <person name="Muramatsu M."/>
            <person name="Hayashizaki Y."/>
        </authorList>
    </citation>
    <scope>NUCLEOTIDE SEQUENCE</scope>
    <source>
        <strain evidence="1">C57BL/6J</strain>
        <tissue evidence="1">Cerebellum</tissue>
    </source>
</reference>
<sequence>MPELMNFFCLGPLMQRCWSLIIWPYDFGPFLWCSIMAQVCGGRHGLQTWFLGNKKTQKGQFIDILLLTSSKWDPLINSSAPSTLQYSKPGDQVCNPGLVSRLLHSPFLEFHPPHGFVLHFESLRRRLR</sequence>
<gene>
    <name evidence="2" type="primary">Gm19966</name>
</gene>
<reference evidence="1" key="4">
    <citation type="journal article" date="2001" name="Nature">
        <title>Functional annotation of a full-length mouse cDNA collection.</title>
        <authorList>
            <consortium name="The RIKEN Genome Exploration Research Group Phase II Team and the FANTOM Consortium"/>
        </authorList>
    </citation>
    <scope>NUCLEOTIDE SEQUENCE</scope>
    <source>
        <strain evidence="1">C57BL/6J</strain>
        <tissue evidence="1">Cerebellum</tissue>
    </source>
</reference>
<reference evidence="1" key="3">
    <citation type="journal article" date="2000" name="Genome Res.">
        <title>RIKEN integrated sequence analysis (RISA) system--384-format sequencing pipeline with 384 multicapillary sequencer.</title>
        <authorList>
            <person name="Shibata K."/>
            <person name="Itoh M."/>
            <person name="Aizawa K."/>
            <person name="Nagaoka S."/>
            <person name="Sasaki N."/>
            <person name="Carninci P."/>
            <person name="Konno H."/>
            <person name="Akiyama J."/>
            <person name="Nishi K."/>
            <person name="Kitsunai T."/>
            <person name="Tashiro H."/>
            <person name="Itoh M."/>
            <person name="Sumi N."/>
            <person name="Ishii Y."/>
            <person name="Nakamura S."/>
            <person name="Hazama M."/>
            <person name="Nishine T."/>
            <person name="Harada A."/>
            <person name="Yamamoto R."/>
            <person name="Matsumoto H."/>
            <person name="Sakaguchi S."/>
            <person name="Ikegami T."/>
            <person name="Kashiwagi K."/>
            <person name="Fujiwake S."/>
            <person name="Inoue K."/>
            <person name="Togawa Y."/>
            <person name="Izawa M."/>
            <person name="Ohara E."/>
            <person name="Watahiki M."/>
            <person name="Yoneda Y."/>
            <person name="Ishikawa T."/>
            <person name="Ozawa K."/>
            <person name="Tanaka T."/>
            <person name="Matsuura S."/>
            <person name="Kawai J."/>
            <person name="Okazaki Y."/>
            <person name="Muramatsu M."/>
            <person name="Inoue Y."/>
            <person name="Kira A."/>
            <person name="Hayashizaki Y."/>
        </authorList>
    </citation>
    <scope>NUCLEOTIDE SEQUENCE</scope>
    <source>
        <strain evidence="1">C57BL/6J</strain>
        <tissue evidence="1">Cerebellum</tissue>
    </source>
</reference>
<dbReference type="AlphaFoldDB" id="Q3USA9"/>
<evidence type="ECO:0000313" key="1">
    <source>
        <dbReference type="EMBL" id="BAE24424.1"/>
    </source>
</evidence>
<dbReference type="EMBL" id="AK140592">
    <property type="protein sequence ID" value="BAE24424.1"/>
    <property type="molecule type" value="mRNA"/>
</dbReference>
<reference evidence="1" key="5">
    <citation type="journal article" date="2002" name="Nature">
        <title>Analysis of the mouse transcriptome based on functional annotation of 60,770 full-length cDNAs.</title>
        <authorList>
            <consortium name="The FANTOM Consortium and the RIKEN Genome Exploration Research Group Phase I and II Team"/>
        </authorList>
    </citation>
    <scope>NUCLEOTIDE SEQUENCE</scope>
    <source>
        <strain evidence="1">C57BL/6J</strain>
        <tissue evidence="1">Cerebellum</tissue>
    </source>
</reference>
<organism evidence="1">
    <name type="scientific">Mus musculus</name>
    <name type="common">Mouse</name>
    <dbReference type="NCBI Taxonomy" id="10090"/>
    <lineage>
        <taxon>Eukaryota</taxon>
        <taxon>Metazoa</taxon>
        <taxon>Chordata</taxon>
        <taxon>Craniata</taxon>
        <taxon>Vertebrata</taxon>
        <taxon>Euteleostomi</taxon>
        <taxon>Mammalia</taxon>
        <taxon>Eutheria</taxon>
        <taxon>Euarchontoglires</taxon>
        <taxon>Glires</taxon>
        <taxon>Rodentia</taxon>
        <taxon>Myomorpha</taxon>
        <taxon>Muroidea</taxon>
        <taxon>Muridae</taxon>
        <taxon>Murinae</taxon>
        <taxon>Mus</taxon>
        <taxon>Mus</taxon>
    </lineage>
</organism>
<evidence type="ECO:0000313" key="2">
    <source>
        <dbReference type="MGI" id="MGI:5012151"/>
    </source>
</evidence>